<feature type="region of interest" description="Disordered" evidence="4">
    <location>
        <begin position="73"/>
        <end position="97"/>
    </location>
</feature>
<dbReference type="AlphaFoldDB" id="A0A3Q2ZLS9"/>
<feature type="compositionally biased region" description="Basic and acidic residues" evidence="4">
    <location>
        <begin position="128"/>
        <end position="140"/>
    </location>
</feature>
<dbReference type="GO" id="GO:0005634">
    <property type="term" value="C:nucleus"/>
    <property type="evidence" value="ECO:0007669"/>
    <property type="project" value="UniProtKB-SubCell"/>
</dbReference>
<dbReference type="PANTHER" id="PTHR28491:SF1">
    <property type="entry name" value="UPF0688 PROTEIN C1ORF174"/>
    <property type="match status" value="1"/>
</dbReference>
<feature type="region of interest" description="Disordered" evidence="4">
    <location>
        <begin position="191"/>
        <end position="229"/>
    </location>
</feature>
<reference evidence="5" key="2">
    <citation type="submission" date="2025-09" db="UniProtKB">
        <authorList>
            <consortium name="Ensembl"/>
        </authorList>
    </citation>
    <scope>IDENTIFICATION</scope>
</reference>
<organism evidence="5 6">
    <name type="scientific">Kryptolebias marmoratus</name>
    <name type="common">Mangrove killifish</name>
    <name type="synonym">Rivulus marmoratus</name>
    <dbReference type="NCBI Taxonomy" id="37003"/>
    <lineage>
        <taxon>Eukaryota</taxon>
        <taxon>Metazoa</taxon>
        <taxon>Chordata</taxon>
        <taxon>Craniata</taxon>
        <taxon>Vertebrata</taxon>
        <taxon>Euteleostomi</taxon>
        <taxon>Actinopterygii</taxon>
        <taxon>Neopterygii</taxon>
        <taxon>Teleostei</taxon>
        <taxon>Neoteleostei</taxon>
        <taxon>Acanthomorphata</taxon>
        <taxon>Ovalentaria</taxon>
        <taxon>Atherinomorphae</taxon>
        <taxon>Cyprinodontiformes</taxon>
        <taxon>Rivulidae</taxon>
        <taxon>Kryptolebias</taxon>
    </lineage>
</organism>
<comment type="similarity">
    <text evidence="2">Belongs to the UPF0688 family.</text>
</comment>
<evidence type="ECO:0000256" key="4">
    <source>
        <dbReference type="SAM" id="MobiDB-lite"/>
    </source>
</evidence>
<evidence type="ECO:0000256" key="3">
    <source>
        <dbReference type="ARBA" id="ARBA00023242"/>
    </source>
</evidence>
<keyword evidence="6" id="KW-1185">Reference proteome</keyword>
<sequence>MPGQLGNLKSRKRKRSSEVRTTRKVCVSCVHEQTARCAAFMLRYFCLKLTIASPGRCDSFTCCIALSFNFPSQTPASGRSSRSKADGSSAARPGKTADPAARLSRICCECHESAGGRRCSASPELEGQEGKENELRTEEADNTWDKHEAEHMACEENCKNFFPDDDSNQILPVEQFFGNMDIVQDFPQRLSAAPSSAQRKDRKRHYYAREDSDEEEVGLGVMQRDEVNT</sequence>
<feature type="region of interest" description="Disordered" evidence="4">
    <location>
        <begin position="114"/>
        <end position="140"/>
    </location>
</feature>
<evidence type="ECO:0000256" key="2">
    <source>
        <dbReference type="ARBA" id="ARBA00006634"/>
    </source>
</evidence>
<evidence type="ECO:0000313" key="6">
    <source>
        <dbReference type="Proteomes" id="UP000264800"/>
    </source>
</evidence>
<protein>
    <submittedName>
        <fullName evidence="5">Uncharacterized protein</fullName>
    </submittedName>
</protein>
<comment type="subcellular location">
    <subcellularLocation>
        <location evidence="1">Nucleus</location>
    </subcellularLocation>
</comment>
<keyword evidence="3" id="KW-0539">Nucleus</keyword>
<dbReference type="Proteomes" id="UP000264800">
    <property type="component" value="Unplaced"/>
</dbReference>
<name>A0A3Q2ZLS9_KRYMA</name>
<dbReference type="OMA" id="ISCECHQ"/>
<evidence type="ECO:0000256" key="1">
    <source>
        <dbReference type="ARBA" id="ARBA00004123"/>
    </source>
</evidence>
<proteinExistence type="inferred from homology"/>
<dbReference type="PANTHER" id="PTHR28491">
    <property type="entry name" value="UPF0688 PROTEIN C1ORF174"/>
    <property type="match status" value="1"/>
</dbReference>
<dbReference type="InterPro" id="IPR031530">
    <property type="entry name" value="UPF0688"/>
</dbReference>
<dbReference type="Pfam" id="PF15772">
    <property type="entry name" value="UPF0688"/>
    <property type="match status" value="1"/>
</dbReference>
<dbReference type="GeneTree" id="ENSGT00650000094834"/>
<evidence type="ECO:0000313" key="5">
    <source>
        <dbReference type="Ensembl" id="ENSKMAP00000004586.1"/>
    </source>
</evidence>
<dbReference type="Ensembl" id="ENSKMAT00000004671.1">
    <property type="protein sequence ID" value="ENSKMAP00000004586.1"/>
    <property type="gene ID" value="ENSKMAG00000003497.1"/>
</dbReference>
<reference evidence="5" key="1">
    <citation type="submission" date="2025-08" db="UniProtKB">
        <authorList>
            <consortium name="Ensembl"/>
        </authorList>
    </citation>
    <scope>IDENTIFICATION</scope>
</reference>
<dbReference type="STRING" id="37003.ENSKMAP00000004586"/>
<accession>A0A3Q2ZLS9</accession>